<organism evidence="2 3">
    <name type="scientific">Blattamonas nauphoetae</name>
    <dbReference type="NCBI Taxonomy" id="2049346"/>
    <lineage>
        <taxon>Eukaryota</taxon>
        <taxon>Metamonada</taxon>
        <taxon>Preaxostyla</taxon>
        <taxon>Oxymonadida</taxon>
        <taxon>Blattamonas</taxon>
    </lineage>
</organism>
<name>A0ABQ9XUN1_9EUKA</name>
<feature type="compositionally biased region" description="Low complexity" evidence="1">
    <location>
        <begin position="74"/>
        <end position="86"/>
    </location>
</feature>
<comment type="caution">
    <text evidence="2">The sequence shown here is derived from an EMBL/GenBank/DDBJ whole genome shotgun (WGS) entry which is preliminary data.</text>
</comment>
<feature type="compositionally biased region" description="Pro residues" evidence="1">
    <location>
        <begin position="87"/>
        <end position="111"/>
    </location>
</feature>
<gene>
    <name evidence="2" type="ORF">BLNAU_9917</name>
</gene>
<feature type="compositionally biased region" description="Basic and acidic residues" evidence="1">
    <location>
        <begin position="157"/>
        <end position="168"/>
    </location>
</feature>
<dbReference type="EMBL" id="JARBJD010000070">
    <property type="protein sequence ID" value="KAK2955188.1"/>
    <property type="molecule type" value="Genomic_DNA"/>
</dbReference>
<sequence length="499" mass="54696">MPSPSSFLFSIPAPSPPTSSHSPLPLPRHPHPPTPLCLSHSTHTLPLPSASPSPPTPSHSPLPLPLHPHPPTPLCLSLTTHTLPLPSASPSPPTPSHSPLPLPHHPHPPTPLTTLDRKTKLSIAIPAISLLANPTSTALEGWTRLALIDLVGSSTSEHNDIKTDRLNDRTPTQPTSRLATSSPQSPRFRLDTHHIVAFALSMCRCYVVTPRTAGDTGVPVDSARVEPDIAEVVQSDERRRGRDEGGVGSVVFMSLVATVKIQPALDDSLEAKAITFLESWNPDDKESSDVFLNSIRRTTDESLTNFVQSIGVLISSANKTITTAIMSMLRTDLIPQLINTLNILSPSFAEAEEIHTHLLKILHFSLWLPTPYGFAELEIDNQDDRQAARETVLTQILTPSEMYICHLCANRFSIIDGKQSRSFLRVLAQLVRIYPVYQPTMDLSPSIITTLTFSFADTLALLPLLLFEGRRMDDDDWWEFGSLGLFSKMLFSVDITPGL</sequence>
<proteinExistence type="predicted"/>
<dbReference type="Proteomes" id="UP001281761">
    <property type="component" value="Unassembled WGS sequence"/>
</dbReference>
<feature type="compositionally biased region" description="Polar residues" evidence="1">
    <location>
        <begin position="169"/>
        <end position="185"/>
    </location>
</feature>
<feature type="region of interest" description="Disordered" evidence="1">
    <location>
        <begin position="156"/>
        <end position="186"/>
    </location>
</feature>
<protein>
    <submittedName>
        <fullName evidence="2">Uncharacterized protein</fullName>
    </submittedName>
</protein>
<feature type="region of interest" description="Disordered" evidence="1">
    <location>
        <begin position="1"/>
        <end position="114"/>
    </location>
</feature>
<feature type="compositionally biased region" description="Pro residues" evidence="1">
    <location>
        <begin position="49"/>
        <end position="73"/>
    </location>
</feature>
<evidence type="ECO:0000313" key="2">
    <source>
        <dbReference type="EMBL" id="KAK2955188.1"/>
    </source>
</evidence>
<reference evidence="2 3" key="1">
    <citation type="journal article" date="2022" name="bioRxiv">
        <title>Genomics of Preaxostyla Flagellates Illuminates Evolutionary Transitions and the Path Towards Mitochondrial Loss.</title>
        <authorList>
            <person name="Novak L.V.F."/>
            <person name="Treitli S.C."/>
            <person name="Pyrih J."/>
            <person name="Halakuc P."/>
            <person name="Pipaliya S.V."/>
            <person name="Vacek V."/>
            <person name="Brzon O."/>
            <person name="Soukal P."/>
            <person name="Eme L."/>
            <person name="Dacks J.B."/>
            <person name="Karnkowska A."/>
            <person name="Elias M."/>
            <person name="Hampl V."/>
        </authorList>
    </citation>
    <scope>NUCLEOTIDE SEQUENCE [LARGE SCALE GENOMIC DNA]</scope>
    <source>
        <strain evidence="2">NAU3</strain>
        <tissue evidence="2">Gut</tissue>
    </source>
</reference>
<accession>A0ABQ9XUN1</accession>
<keyword evidence="3" id="KW-1185">Reference proteome</keyword>
<feature type="compositionally biased region" description="Pro residues" evidence="1">
    <location>
        <begin position="24"/>
        <end position="35"/>
    </location>
</feature>
<evidence type="ECO:0000256" key="1">
    <source>
        <dbReference type="SAM" id="MobiDB-lite"/>
    </source>
</evidence>
<evidence type="ECO:0000313" key="3">
    <source>
        <dbReference type="Proteomes" id="UP001281761"/>
    </source>
</evidence>